<evidence type="ECO:0000313" key="2">
    <source>
        <dbReference type="EMBL" id="EPT05452.1"/>
    </source>
</evidence>
<feature type="transmembrane region" description="Helical" evidence="1">
    <location>
        <begin position="177"/>
        <end position="202"/>
    </location>
</feature>
<keyword evidence="1" id="KW-0812">Transmembrane</keyword>
<sequence>MSTIPQQQCVVLNPEITDDILPVFNAETGELMHSYADDIAHGPVPLCGDTSTRPRRKTLAATLNELRVAATTTMWFIALCCAHALIATTMGLSLVGVGKVEGIPIGNIVLGAAIAVVPIAFFTIIISSVVRATEAHARKIEPCLAEAYELGMHGWWLTEPFYPPPHQKHRGLRRLGFFVPILKTLGFIASGMYGIVLSAVVFGGALGEEGPLLTVTEALACGAAGTAYTLGLCVSGIYFVTMLKFASGKMMHARCDCS</sequence>
<keyword evidence="1" id="KW-0472">Membrane</keyword>
<proteinExistence type="predicted"/>
<dbReference type="AlphaFoldDB" id="S8EJX8"/>
<feature type="transmembrane region" description="Helical" evidence="1">
    <location>
        <begin position="108"/>
        <end position="130"/>
    </location>
</feature>
<protein>
    <submittedName>
        <fullName evidence="2">Uncharacterized protein</fullName>
    </submittedName>
</protein>
<name>S8EJX8_FOMSC</name>
<keyword evidence="3" id="KW-1185">Reference proteome</keyword>
<evidence type="ECO:0000256" key="1">
    <source>
        <dbReference type="SAM" id="Phobius"/>
    </source>
</evidence>
<feature type="transmembrane region" description="Helical" evidence="1">
    <location>
        <begin position="222"/>
        <end position="241"/>
    </location>
</feature>
<reference evidence="2 3" key="1">
    <citation type="journal article" date="2012" name="Science">
        <title>The Paleozoic origin of enzymatic lignin decomposition reconstructed from 31 fungal genomes.</title>
        <authorList>
            <person name="Floudas D."/>
            <person name="Binder M."/>
            <person name="Riley R."/>
            <person name="Barry K."/>
            <person name="Blanchette R.A."/>
            <person name="Henrissat B."/>
            <person name="Martinez A.T."/>
            <person name="Otillar R."/>
            <person name="Spatafora J.W."/>
            <person name="Yadav J.S."/>
            <person name="Aerts A."/>
            <person name="Benoit I."/>
            <person name="Boyd A."/>
            <person name="Carlson A."/>
            <person name="Copeland A."/>
            <person name="Coutinho P.M."/>
            <person name="de Vries R.P."/>
            <person name="Ferreira P."/>
            <person name="Findley K."/>
            <person name="Foster B."/>
            <person name="Gaskell J."/>
            <person name="Glotzer D."/>
            <person name="Gorecki P."/>
            <person name="Heitman J."/>
            <person name="Hesse C."/>
            <person name="Hori C."/>
            <person name="Igarashi K."/>
            <person name="Jurgens J.A."/>
            <person name="Kallen N."/>
            <person name="Kersten P."/>
            <person name="Kohler A."/>
            <person name="Kuees U."/>
            <person name="Kumar T.K.A."/>
            <person name="Kuo A."/>
            <person name="LaButti K."/>
            <person name="Larrondo L.F."/>
            <person name="Lindquist E."/>
            <person name="Ling A."/>
            <person name="Lombard V."/>
            <person name="Lucas S."/>
            <person name="Lundell T."/>
            <person name="Martin R."/>
            <person name="McLaughlin D.J."/>
            <person name="Morgenstern I."/>
            <person name="Morin E."/>
            <person name="Murat C."/>
            <person name="Nagy L.G."/>
            <person name="Nolan M."/>
            <person name="Ohm R.A."/>
            <person name="Patyshakuliyeva A."/>
            <person name="Rokas A."/>
            <person name="Ruiz-Duenas F.J."/>
            <person name="Sabat G."/>
            <person name="Salamov A."/>
            <person name="Samejima M."/>
            <person name="Schmutz J."/>
            <person name="Slot J.C."/>
            <person name="St John F."/>
            <person name="Stenlid J."/>
            <person name="Sun H."/>
            <person name="Sun S."/>
            <person name="Syed K."/>
            <person name="Tsang A."/>
            <person name="Wiebenga A."/>
            <person name="Young D."/>
            <person name="Pisabarro A."/>
            <person name="Eastwood D.C."/>
            <person name="Martin F."/>
            <person name="Cullen D."/>
            <person name="Grigoriev I.V."/>
            <person name="Hibbett D.S."/>
        </authorList>
    </citation>
    <scope>NUCLEOTIDE SEQUENCE</scope>
    <source>
        <strain evidence="3">FP-58527</strain>
    </source>
</reference>
<evidence type="ECO:0000313" key="3">
    <source>
        <dbReference type="Proteomes" id="UP000015241"/>
    </source>
</evidence>
<organism evidence="2 3">
    <name type="scientific">Fomitopsis schrenkii</name>
    <name type="common">Brown rot fungus</name>
    <dbReference type="NCBI Taxonomy" id="2126942"/>
    <lineage>
        <taxon>Eukaryota</taxon>
        <taxon>Fungi</taxon>
        <taxon>Dikarya</taxon>
        <taxon>Basidiomycota</taxon>
        <taxon>Agaricomycotina</taxon>
        <taxon>Agaricomycetes</taxon>
        <taxon>Polyporales</taxon>
        <taxon>Fomitopsis</taxon>
    </lineage>
</organism>
<dbReference type="Proteomes" id="UP000015241">
    <property type="component" value="Unassembled WGS sequence"/>
</dbReference>
<feature type="transmembrane region" description="Helical" evidence="1">
    <location>
        <begin position="74"/>
        <end position="96"/>
    </location>
</feature>
<keyword evidence="1" id="KW-1133">Transmembrane helix</keyword>
<dbReference type="HOGENOM" id="CLU_1077828_0_0_1"/>
<accession>S8EJX8</accession>
<gene>
    <name evidence="2" type="ORF">FOMPIDRAFT_83121</name>
</gene>
<dbReference type="InParanoid" id="S8EJX8"/>
<dbReference type="EMBL" id="KE504123">
    <property type="protein sequence ID" value="EPT05452.1"/>
    <property type="molecule type" value="Genomic_DNA"/>
</dbReference>